<reference evidence="1" key="1">
    <citation type="submission" date="2016-04" db="EMBL/GenBank/DDBJ databases">
        <authorList>
            <person name="Nguyen H.D."/>
            <person name="Kesanakurti P."/>
            <person name="Cullis J."/>
            <person name="Levesque C.A."/>
            <person name="Hambleton S."/>
        </authorList>
    </citation>
    <scope>NUCLEOTIDE SEQUENCE</scope>
    <source>
        <strain evidence="1">DAOMC 238032</strain>
    </source>
</reference>
<dbReference type="AlphaFoldDB" id="A0A177VDZ2"/>
<accession>A0A177VDZ2</accession>
<gene>
    <name evidence="1" type="ORF">A4X03_0g2415</name>
</gene>
<comment type="caution">
    <text evidence="1">The sequence shown here is derived from an EMBL/GenBank/DDBJ whole genome shotgun (WGS) entry which is preliminary data.</text>
</comment>
<dbReference type="EMBL" id="LWDD02000233">
    <property type="protein sequence ID" value="KAE8262487.1"/>
    <property type="molecule type" value="Genomic_DNA"/>
</dbReference>
<evidence type="ECO:0000313" key="2">
    <source>
        <dbReference type="Proteomes" id="UP000077671"/>
    </source>
</evidence>
<organism evidence="1 2">
    <name type="scientific">Tilletia caries</name>
    <name type="common">wheat bunt fungus</name>
    <dbReference type="NCBI Taxonomy" id="13290"/>
    <lineage>
        <taxon>Eukaryota</taxon>
        <taxon>Fungi</taxon>
        <taxon>Dikarya</taxon>
        <taxon>Basidiomycota</taxon>
        <taxon>Ustilaginomycotina</taxon>
        <taxon>Exobasidiomycetes</taxon>
        <taxon>Tilletiales</taxon>
        <taxon>Tilletiaceae</taxon>
        <taxon>Tilletia</taxon>
    </lineage>
</organism>
<proteinExistence type="predicted"/>
<name>A0A177VDZ2_9BASI</name>
<reference evidence="1" key="2">
    <citation type="journal article" date="2019" name="IMA Fungus">
        <title>Genome sequencing and comparison of five Tilletia species to identify candidate genes for the detection of regulated species infecting wheat.</title>
        <authorList>
            <person name="Nguyen H.D.T."/>
            <person name="Sultana T."/>
            <person name="Kesanakurti P."/>
            <person name="Hambleton S."/>
        </authorList>
    </citation>
    <scope>NUCLEOTIDE SEQUENCE</scope>
    <source>
        <strain evidence="1">DAOMC 238032</strain>
    </source>
</reference>
<evidence type="ECO:0000313" key="1">
    <source>
        <dbReference type="EMBL" id="KAE8262487.1"/>
    </source>
</evidence>
<sequence length="124" mass="13784">MANIRLFLLLPHLFLLLATLGQAAPLPDSNHPSGPSLPELSKFEARAGIPGFGAELSPGFIDEMIAHVRAEEQRLAEKLARLQATGPKMSRFAQEEMRKVEKEHQVVVDNLARFQQNRQDGALF</sequence>
<protein>
    <submittedName>
        <fullName evidence="1">Uncharacterized protein</fullName>
    </submittedName>
</protein>
<dbReference type="Proteomes" id="UP000077671">
    <property type="component" value="Unassembled WGS sequence"/>
</dbReference>